<reference evidence="1" key="1">
    <citation type="journal article" date="2020" name="Stud. Mycol.">
        <title>101 Dothideomycetes genomes: a test case for predicting lifestyles and emergence of pathogens.</title>
        <authorList>
            <person name="Haridas S."/>
            <person name="Albert R."/>
            <person name="Binder M."/>
            <person name="Bloem J."/>
            <person name="Labutti K."/>
            <person name="Salamov A."/>
            <person name="Andreopoulos B."/>
            <person name="Baker S."/>
            <person name="Barry K."/>
            <person name="Bills G."/>
            <person name="Bluhm B."/>
            <person name="Cannon C."/>
            <person name="Castanera R."/>
            <person name="Culley D."/>
            <person name="Daum C."/>
            <person name="Ezra D."/>
            <person name="Gonzalez J."/>
            <person name="Henrissat B."/>
            <person name="Kuo A."/>
            <person name="Liang C."/>
            <person name="Lipzen A."/>
            <person name="Lutzoni F."/>
            <person name="Magnuson J."/>
            <person name="Mondo S."/>
            <person name="Nolan M."/>
            <person name="Ohm R."/>
            <person name="Pangilinan J."/>
            <person name="Park H.-J."/>
            <person name="Ramirez L."/>
            <person name="Alfaro M."/>
            <person name="Sun H."/>
            <person name="Tritt A."/>
            <person name="Yoshinaga Y."/>
            <person name="Zwiers L.-H."/>
            <person name="Turgeon B."/>
            <person name="Goodwin S."/>
            <person name="Spatafora J."/>
            <person name="Crous P."/>
            <person name="Grigoriev I."/>
        </authorList>
    </citation>
    <scope>NUCLEOTIDE SEQUENCE</scope>
    <source>
        <strain evidence="1">CBS 116005</strain>
    </source>
</reference>
<accession>A0A6G1LAU6</accession>
<keyword evidence="2" id="KW-1185">Reference proteome</keyword>
<name>A0A6G1LAU6_9PEZI</name>
<evidence type="ECO:0000313" key="1">
    <source>
        <dbReference type="EMBL" id="KAF2769760.1"/>
    </source>
</evidence>
<protein>
    <submittedName>
        <fullName evidence="1">Uncharacterized protein</fullName>
    </submittedName>
</protein>
<dbReference type="EMBL" id="ML995831">
    <property type="protein sequence ID" value="KAF2769760.1"/>
    <property type="molecule type" value="Genomic_DNA"/>
</dbReference>
<sequence length="114" mass="13147">MYVGLQSTEYMSMSRFCSALQQRPCGPRHLNQGWRMLFVECGTFRRAKLQQWGHEVVRSLRMWNARHLIVPTRDSSYILSGRLFLVLFLTVLAANQDSLCSASDWESVCTTSLL</sequence>
<dbReference type="Proteomes" id="UP000799436">
    <property type="component" value="Unassembled WGS sequence"/>
</dbReference>
<proteinExistence type="predicted"/>
<evidence type="ECO:0000313" key="2">
    <source>
        <dbReference type="Proteomes" id="UP000799436"/>
    </source>
</evidence>
<dbReference type="AlphaFoldDB" id="A0A6G1LAU6"/>
<gene>
    <name evidence="1" type="ORF">EJ03DRAFT_88027</name>
</gene>
<organism evidence="1 2">
    <name type="scientific">Teratosphaeria nubilosa</name>
    <dbReference type="NCBI Taxonomy" id="161662"/>
    <lineage>
        <taxon>Eukaryota</taxon>
        <taxon>Fungi</taxon>
        <taxon>Dikarya</taxon>
        <taxon>Ascomycota</taxon>
        <taxon>Pezizomycotina</taxon>
        <taxon>Dothideomycetes</taxon>
        <taxon>Dothideomycetidae</taxon>
        <taxon>Mycosphaerellales</taxon>
        <taxon>Teratosphaeriaceae</taxon>
        <taxon>Teratosphaeria</taxon>
    </lineage>
</organism>